<evidence type="ECO:0000313" key="2">
    <source>
        <dbReference type="EMBL" id="WNY26671.1"/>
    </source>
</evidence>
<feature type="domain" description="Antitoxin SocA-like Panacea" evidence="1">
    <location>
        <begin position="6"/>
        <end position="97"/>
    </location>
</feature>
<keyword evidence="3" id="KW-1185">Reference proteome</keyword>
<dbReference type="GeneID" id="89227848"/>
<evidence type="ECO:0000313" key="3">
    <source>
        <dbReference type="Proteomes" id="UP001304970"/>
    </source>
</evidence>
<protein>
    <recommendedName>
        <fullName evidence="1">Antitoxin SocA-like Panacea domain-containing protein</fullName>
    </recommendedName>
</protein>
<evidence type="ECO:0000259" key="1">
    <source>
        <dbReference type="Pfam" id="PF13274"/>
    </source>
</evidence>
<gene>
    <name evidence="2" type="ORF">MsAm2_04430</name>
</gene>
<organism evidence="2 3">
    <name type="scientific">Methanolapillus ohkumae</name>
    <dbReference type="NCBI Taxonomy" id="3028298"/>
    <lineage>
        <taxon>Archaea</taxon>
        <taxon>Methanobacteriati</taxon>
        <taxon>Methanobacteriota</taxon>
        <taxon>Stenosarchaea group</taxon>
        <taxon>Methanomicrobia</taxon>
        <taxon>Methanosarcinales</taxon>
        <taxon>Methanosarcinaceae</taxon>
        <taxon>Methanolapillus</taxon>
    </lineage>
</organism>
<proteinExistence type="predicted"/>
<dbReference type="Pfam" id="PF13274">
    <property type="entry name" value="SocA_Panacea"/>
    <property type="match status" value="1"/>
</dbReference>
<dbReference type="RefSeq" id="WP_338098194.1">
    <property type="nucleotide sequence ID" value="NZ_CP131061.1"/>
</dbReference>
<accession>A0AA96VE76</accession>
<name>A0AA96VE76_9EURY</name>
<reference evidence="2 3" key="1">
    <citation type="submission" date="2023-07" db="EMBL/GenBank/DDBJ databases">
        <title>Closed genome sequence of Methanosarcinaceae archaeon Am2.</title>
        <authorList>
            <person name="Poehlein A."/>
            <person name="Protasov E."/>
            <person name="Platt K."/>
            <person name="Reeh H."/>
            <person name="Daniel R."/>
            <person name="Brune A."/>
        </authorList>
    </citation>
    <scope>NUCLEOTIDE SEQUENCE [LARGE SCALE GENOMIC DNA]</scope>
    <source>
        <strain evidence="2 3">Am2</strain>
    </source>
</reference>
<sequence length="132" mass="15902">MTHKKLQKLCYYAVAWFYALTDEFLCSNYEFQAWVHGPVNLSLYDIYRDYEWREIDMCPQKPDFGKTDEFLEMIWDTYGYFSGTQLEILTHKENPWKNARGSLKTFEPSEEIISPSDMKNYYKTLHHRGQND</sequence>
<dbReference type="InterPro" id="IPR025272">
    <property type="entry name" value="SocA_Panacea"/>
</dbReference>
<dbReference type="EMBL" id="CP131061">
    <property type="protein sequence ID" value="WNY26671.1"/>
    <property type="molecule type" value="Genomic_DNA"/>
</dbReference>
<dbReference type="AlphaFoldDB" id="A0AA96VE76"/>
<dbReference type="Proteomes" id="UP001304970">
    <property type="component" value="Chromosome"/>
</dbReference>